<dbReference type="PANTHER" id="PTHR34585">
    <property type="match status" value="1"/>
</dbReference>
<accession>A0ABV9KSG9</accession>
<dbReference type="InterPro" id="IPR041657">
    <property type="entry name" value="HTH_17"/>
</dbReference>
<reference evidence="3" key="1">
    <citation type="journal article" date="2019" name="Int. J. Syst. Evol. Microbiol.">
        <title>The Global Catalogue of Microorganisms (GCM) 10K type strain sequencing project: providing services to taxonomists for standard genome sequencing and annotation.</title>
        <authorList>
            <consortium name="The Broad Institute Genomics Platform"/>
            <consortium name="The Broad Institute Genome Sequencing Center for Infectious Disease"/>
            <person name="Wu L."/>
            <person name="Ma J."/>
        </authorList>
    </citation>
    <scope>NUCLEOTIDE SEQUENCE [LARGE SCALE GENOMIC DNA]</scope>
    <source>
        <strain evidence="3">CCUG 66188</strain>
    </source>
</reference>
<name>A0ABV9KSG9_9BACT</name>
<feature type="domain" description="Helix-turn-helix" evidence="1">
    <location>
        <begin position="47"/>
        <end position="96"/>
    </location>
</feature>
<keyword evidence="3" id="KW-1185">Reference proteome</keyword>
<proteinExistence type="predicted"/>
<dbReference type="RefSeq" id="WP_379994151.1">
    <property type="nucleotide sequence ID" value="NZ_JBHSGN010000037.1"/>
</dbReference>
<dbReference type="EMBL" id="JBHSGN010000037">
    <property type="protein sequence ID" value="MFC4672928.1"/>
    <property type="molecule type" value="Genomic_DNA"/>
</dbReference>
<dbReference type="InterPro" id="IPR009061">
    <property type="entry name" value="DNA-bd_dom_put_sf"/>
</dbReference>
<dbReference type="Proteomes" id="UP001596023">
    <property type="component" value="Unassembled WGS sequence"/>
</dbReference>
<gene>
    <name evidence="2" type="ORF">ACFO6W_04405</name>
</gene>
<evidence type="ECO:0000259" key="1">
    <source>
        <dbReference type="Pfam" id="PF12728"/>
    </source>
</evidence>
<evidence type="ECO:0000313" key="2">
    <source>
        <dbReference type="EMBL" id="MFC4672928.1"/>
    </source>
</evidence>
<sequence length="109" mass="12722">MNDKANDRIITKDDKRLASLFQTIDQLSASIENIAHNLKPGLEGGQYLTDKEVSKLLKISRRSLQDYRTQGKIPFYRIGEKILYRTGDIGRFMEEHYRDRRPDKGFTCI</sequence>
<dbReference type="Pfam" id="PF12728">
    <property type="entry name" value="HTH_17"/>
    <property type="match status" value="1"/>
</dbReference>
<dbReference type="PANTHER" id="PTHR34585:SF22">
    <property type="entry name" value="HELIX-TURN-HELIX DOMAIN-CONTAINING PROTEIN"/>
    <property type="match status" value="1"/>
</dbReference>
<comment type="caution">
    <text evidence="2">The sequence shown here is derived from an EMBL/GenBank/DDBJ whole genome shotgun (WGS) entry which is preliminary data.</text>
</comment>
<organism evidence="2 3">
    <name type="scientific">Dysgonomonas termitidis</name>
    <dbReference type="NCBI Taxonomy" id="1516126"/>
    <lineage>
        <taxon>Bacteria</taxon>
        <taxon>Pseudomonadati</taxon>
        <taxon>Bacteroidota</taxon>
        <taxon>Bacteroidia</taxon>
        <taxon>Bacteroidales</taxon>
        <taxon>Dysgonomonadaceae</taxon>
        <taxon>Dysgonomonas</taxon>
    </lineage>
</organism>
<dbReference type="SUPFAM" id="SSF46955">
    <property type="entry name" value="Putative DNA-binding domain"/>
    <property type="match status" value="1"/>
</dbReference>
<evidence type="ECO:0000313" key="3">
    <source>
        <dbReference type="Proteomes" id="UP001596023"/>
    </source>
</evidence>
<protein>
    <submittedName>
        <fullName evidence="2">Helix-turn-helix domain-containing protein</fullName>
    </submittedName>
</protein>